<feature type="transmembrane region" description="Helical" evidence="2">
    <location>
        <begin position="306"/>
        <end position="327"/>
    </location>
</feature>
<keyword evidence="2" id="KW-0812">Transmembrane</keyword>
<dbReference type="EMBL" id="SHBJ01000001">
    <property type="protein sequence ID" value="RZO29275.1"/>
    <property type="molecule type" value="Genomic_DNA"/>
</dbReference>
<protein>
    <submittedName>
        <fullName evidence="3">MFS transporter</fullName>
    </submittedName>
</protein>
<comment type="similarity">
    <text evidence="1">Belongs to the sodium:galactoside symporter (TC 2.A.2) family.</text>
</comment>
<gene>
    <name evidence="3" type="ORF">EVA97_00090</name>
</gene>
<evidence type="ECO:0000256" key="1">
    <source>
        <dbReference type="ARBA" id="ARBA00009617"/>
    </source>
</evidence>
<feature type="transmembrane region" description="Helical" evidence="2">
    <location>
        <begin position="107"/>
        <end position="125"/>
    </location>
</feature>
<comment type="caution">
    <text evidence="3">The sequence shown here is derived from an EMBL/GenBank/DDBJ whole genome shotgun (WGS) entry which is preliminary data.</text>
</comment>
<feature type="transmembrane region" description="Helical" evidence="2">
    <location>
        <begin position="152"/>
        <end position="173"/>
    </location>
</feature>
<dbReference type="PANTHER" id="PTHR11328:SF24">
    <property type="entry name" value="MAJOR FACILITATOR SUPERFAMILY (MFS) PROFILE DOMAIN-CONTAINING PROTEIN"/>
    <property type="match status" value="1"/>
</dbReference>
<dbReference type="GO" id="GO:0015293">
    <property type="term" value="F:symporter activity"/>
    <property type="evidence" value="ECO:0007669"/>
    <property type="project" value="InterPro"/>
</dbReference>
<name>A0A520N752_9GAMM</name>
<feature type="transmembrane region" description="Helical" evidence="2">
    <location>
        <begin position="26"/>
        <end position="56"/>
    </location>
</feature>
<feature type="transmembrane region" description="Helical" evidence="2">
    <location>
        <begin position="381"/>
        <end position="402"/>
    </location>
</feature>
<dbReference type="AlphaFoldDB" id="A0A520N752"/>
<organism evidence="3 4">
    <name type="scientific">SAR86 cluster bacterium</name>
    <dbReference type="NCBI Taxonomy" id="2030880"/>
    <lineage>
        <taxon>Bacteria</taxon>
        <taxon>Pseudomonadati</taxon>
        <taxon>Pseudomonadota</taxon>
        <taxon>Gammaproteobacteria</taxon>
        <taxon>SAR86 cluster</taxon>
    </lineage>
</organism>
<dbReference type="PANTHER" id="PTHR11328">
    <property type="entry name" value="MAJOR FACILITATOR SUPERFAMILY DOMAIN-CONTAINING PROTEIN"/>
    <property type="match status" value="1"/>
</dbReference>
<feature type="transmembrane region" description="Helical" evidence="2">
    <location>
        <begin position="77"/>
        <end position="95"/>
    </location>
</feature>
<dbReference type="GO" id="GO:0005886">
    <property type="term" value="C:plasma membrane"/>
    <property type="evidence" value="ECO:0007669"/>
    <property type="project" value="TreeGrafter"/>
</dbReference>
<feature type="transmembrane region" description="Helical" evidence="2">
    <location>
        <begin position="185"/>
        <end position="206"/>
    </location>
</feature>
<dbReference type="InterPro" id="IPR036259">
    <property type="entry name" value="MFS_trans_sf"/>
</dbReference>
<evidence type="ECO:0000313" key="3">
    <source>
        <dbReference type="EMBL" id="RZO29275.1"/>
    </source>
</evidence>
<dbReference type="SUPFAM" id="SSF103473">
    <property type="entry name" value="MFS general substrate transporter"/>
    <property type="match status" value="1"/>
</dbReference>
<sequence length="461" mass="52053">MLTNKFKLNYSIGAIPNGIKTDTFTFFLLFFYSNIIGLNPGLAGLAIFIALCVDAVTDPLMGTISDRTDTKYGRRHPYMMISFIPMSLGYILLFAPRQDWDMSQNDLFIWMTLFTILTRLGMTLFDIPHRAFGGEITKDYQERTLLMSWREMIAWVAGLSNAFLGYGIFFASTPEYPQGQLNPDAWFPFALTGAVIMVITVLYSSLTTKDHNKNLSKWTGAITLNQIIKELKIALGNKSFLIFFFGNLFLSLAWGLSNTLTLFVNTYFWEFEATQIKYFLPIYLIATLLAFYITPRIVKILEKRTIVLIAIAGVGFLSPAAFIMYNLGLTPEKGSLELVLFISFFLVFLITLNVMGIMVRDSMIGDIADEVELQSNKRQEGILFATVGFMQKLNAGLGSFFAGQVLNIINFDRSNHTAEQAYTLAFVQGPMTTVLMIIPFLIFLGYSLSQRRHNQIISSLK</sequence>
<evidence type="ECO:0000256" key="2">
    <source>
        <dbReference type="SAM" id="Phobius"/>
    </source>
</evidence>
<feature type="transmembrane region" description="Helical" evidence="2">
    <location>
        <begin position="339"/>
        <end position="360"/>
    </location>
</feature>
<evidence type="ECO:0000313" key="4">
    <source>
        <dbReference type="Proteomes" id="UP000315283"/>
    </source>
</evidence>
<keyword evidence="2" id="KW-0472">Membrane</keyword>
<feature type="transmembrane region" description="Helical" evidence="2">
    <location>
        <begin position="422"/>
        <end position="446"/>
    </location>
</feature>
<dbReference type="InterPro" id="IPR039672">
    <property type="entry name" value="MFS_2"/>
</dbReference>
<accession>A0A520N752</accession>
<reference evidence="3 4" key="1">
    <citation type="submission" date="2019-02" db="EMBL/GenBank/DDBJ databases">
        <title>Prokaryotic population dynamics and viral predation in marine succession experiment using metagenomics: the confinement effect.</title>
        <authorList>
            <person name="Haro-Moreno J.M."/>
            <person name="Rodriguez-Valera F."/>
            <person name="Lopez-Perez M."/>
        </authorList>
    </citation>
    <scope>NUCLEOTIDE SEQUENCE [LARGE SCALE GENOMIC DNA]</scope>
    <source>
        <strain evidence="3">MED-G164</strain>
    </source>
</reference>
<feature type="transmembrane region" description="Helical" evidence="2">
    <location>
        <begin position="239"/>
        <end position="256"/>
    </location>
</feature>
<dbReference type="Pfam" id="PF13347">
    <property type="entry name" value="MFS_2"/>
    <property type="match status" value="1"/>
</dbReference>
<dbReference type="Gene3D" id="1.20.1250.20">
    <property type="entry name" value="MFS general substrate transporter like domains"/>
    <property type="match status" value="2"/>
</dbReference>
<dbReference type="GO" id="GO:0008643">
    <property type="term" value="P:carbohydrate transport"/>
    <property type="evidence" value="ECO:0007669"/>
    <property type="project" value="InterPro"/>
</dbReference>
<proteinExistence type="inferred from homology"/>
<feature type="transmembrane region" description="Helical" evidence="2">
    <location>
        <begin position="276"/>
        <end position="294"/>
    </location>
</feature>
<keyword evidence="2" id="KW-1133">Transmembrane helix</keyword>
<dbReference type="Proteomes" id="UP000315283">
    <property type="component" value="Unassembled WGS sequence"/>
</dbReference>